<evidence type="ECO:0000313" key="3">
    <source>
        <dbReference type="Proteomes" id="UP000001495"/>
    </source>
</evidence>
<dbReference type="SUPFAM" id="SSF53807">
    <property type="entry name" value="Helical backbone' metal receptor"/>
    <property type="match status" value="1"/>
</dbReference>
<dbReference type="OrthoDB" id="24039at2157"/>
<dbReference type="EMBL" id="CP001696">
    <property type="protein sequence ID" value="ACV24721.1"/>
    <property type="molecule type" value="Genomic_DNA"/>
</dbReference>
<protein>
    <submittedName>
        <fullName evidence="2">Periplasmic binding protein</fullName>
    </submittedName>
</protein>
<dbReference type="Pfam" id="PF01497">
    <property type="entry name" value="Peripla_BP_2"/>
    <property type="match status" value="1"/>
</dbReference>
<dbReference type="InterPro" id="IPR050902">
    <property type="entry name" value="ABC_Transporter_SBP"/>
</dbReference>
<dbReference type="eggNOG" id="arCOG03417">
    <property type="taxonomic scope" value="Archaea"/>
</dbReference>
<dbReference type="Gene3D" id="3.40.50.1980">
    <property type="entry name" value="Nitrogenase molybdenum iron protein domain"/>
    <property type="match status" value="2"/>
</dbReference>
<reference evidence="2" key="1">
    <citation type="submission" date="2009-08" db="EMBL/GenBank/DDBJ databases">
        <title>Complete sequence of chromosome of Methanocaldococcus fervens AG86.</title>
        <authorList>
            <consortium name="US DOE Joint Genome Institute"/>
            <person name="Lucas S."/>
            <person name="Copeland A."/>
            <person name="Lapidus A."/>
            <person name="Glavina del Rio T."/>
            <person name="Tice H."/>
            <person name="Bruce D."/>
            <person name="Goodwin L."/>
            <person name="Pitluck S."/>
            <person name="Chertkov O."/>
            <person name="Detter J.C."/>
            <person name="Han C."/>
            <person name="Tapia R."/>
            <person name="Larimer F."/>
            <person name="Land M."/>
            <person name="Hauser L."/>
            <person name="Kyrpides N."/>
            <person name="Ovchinnikova G."/>
            <person name="Lupa-Sieprawska M."/>
            <person name="Whitman W.B."/>
        </authorList>
    </citation>
    <scope>NUCLEOTIDE SEQUENCE [LARGE SCALE GENOMIC DNA]</scope>
    <source>
        <strain evidence="2">AG86</strain>
    </source>
</reference>
<evidence type="ECO:0000313" key="2">
    <source>
        <dbReference type="EMBL" id="ACV24721.1"/>
    </source>
</evidence>
<dbReference type="RefSeq" id="WP_015791458.1">
    <property type="nucleotide sequence ID" value="NC_013156.1"/>
</dbReference>
<organism evidence="2 3">
    <name type="scientific">Methanocaldococcus fervens (strain DSM 4213 / JCM 15782 / AG86)</name>
    <name type="common">Methanococcus fervens</name>
    <dbReference type="NCBI Taxonomy" id="573064"/>
    <lineage>
        <taxon>Archaea</taxon>
        <taxon>Methanobacteriati</taxon>
        <taxon>Methanobacteriota</taxon>
        <taxon>Methanomada group</taxon>
        <taxon>Methanococci</taxon>
        <taxon>Methanococcales</taxon>
        <taxon>Methanocaldococcaceae</taxon>
        <taxon>Methanocaldococcus</taxon>
    </lineage>
</organism>
<gene>
    <name evidence="2" type="ordered locus">Mefer_0903</name>
</gene>
<dbReference type="HOGENOM" id="CLU_025776_0_0_2"/>
<dbReference type="KEGG" id="mfe:Mefer_0903"/>
<proteinExistence type="predicted"/>
<dbReference type="STRING" id="573064.Mefer_0903"/>
<keyword evidence="3" id="KW-1185">Reference proteome</keyword>
<dbReference type="PROSITE" id="PS50983">
    <property type="entry name" value="FE_B12_PBP"/>
    <property type="match status" value="1"/>
</dbReference>
<dbReference type="PANTHER" id="PTHR30535">
    <property type="entry name" value="VITAMIN B12-BINDING PROTEIN"/>
    <property type="match status" value="1"/>
</dbReference>
<dbReference type="Proteomes" id="UP000001495">
    <property type="component" value="Chromosome"/>
</dbReference>
<accession>C7P839</accession>
<dbReference type="PANTHER" id="PTHR30535:SF34">
    <property type="entry name" value="MOLYBDATE-BINDING PROTEIN MOLA"/>
    <property type="match status" value="1"/>
</dbReference>
<dbReference type="AlphaFoldDB" id="C7P839"/>
<evidence type="ECO:0000259" key="1">
    <source>
        <dbReference type="PROSITE" id="PS50983"/>
    </source>
</evidence>
<sequence>MKKLLVLGLIMAVISMLPGCINEKSVIGGNKSLKKAEIPNIAKYAKYMNLIYYDENGNVVNPYNGEKWAYKIFVDATGQRFLLKNESQPIPGWAEGKYDKVINVPLKNVVVMSSTHIALMEAINDDGSVINSVKGIMWGKSYKWYFEDINKSLAEGKIIDVGSDYNPDWDKIIVISPQVVFVYPEYSGDKVISKCKDLGITYVADAEYLENSHLARCEWVKMFAAFYNKEDVAKGYFDGIEGNVSKIKGKLSNVNEKPAVIWGYNSKWGCYVPREDSYVVKAIELCKGNYIFKELNGTENAKIDYETFAEKAKDADIWIIPSSTTWLSNFKENHPGYETFKAVKNGRVFCVSPDYWQVGLLKTDEVLLDLATILHPEIFKGRETHFFLKYNIEKNTAEPFRS</sequence>
<name>C7P839_METFA</name>
<dbReference type="GeneID" id="8365591"/>
<dbReference type="InterPro" id="IPR002491">
    <property type="entry name" value="ABC_transptr_periplasmic_BD"/>
</dbReference>
<feature type="domain" description="Fe/B12 periplasmic-binding" evidence="1">
    <location>
        <begin position="108"/>
        <end position="378"/>
    </location>
</feature>